<dbReference type="EMBL" id="CP036291">
    <property type="protein sequence ID" value="QDU87637.1"/>
    <property type="molecule type" value="Genomic_DNA"/>
</dbReference>
<evidence type="ECO:0000256" key="1">
    <source>
        <dbReference type="ARBA" id="ARBA00001933"/>
    </source>
</evidence>
<keyword evidence="4" id="KW-0436">Ligase</keyword>
<dbReference type="InterPro" id="IPR015424">
    <property type="entry name" value="PyrdxlP-dep_Trfase"/>
</dbReference>
<dbReference type="PANTHER" id="PTHR13693">
    <property type="entry name" value="CLASS II AMINOTRANSFERASE/8-AMINO-7-OXONONANOATE SYNTHASE"/>
    <property type="match status" value="1"/>
</dbReference>
<dbReference type="InterPro" id="IPR015421">
    <property type="entry name" value="PyrdxlP-dep_Trfase_major"/>
</dbReference>
<dbReference type="OrthoDB" id="9807157at2"/>
<dbReference type="InterPro" id="IPR050087">
    <property type="entry name" value="AON_synthase_class-II"/>
</dbReference>
<dbReference type="EC" id="2.3.1.29" evidence="4"/>
<keyword evidence="2 4" id="KW-0808">Transferase</keyword>
<dbReference type="GO" id="GO:0008890">
    <property type="term" value="F:glycine C-acetyltransferase activity"/>
    <property type="evidence" value="ECO:0007669"/>
    <property type="project" value="UniProtKB-EC"/>
</dbReference>
<dbReference type="GO" id="GO:0016874">
    <property type="term" value="F:ligase activity"/>
    <property type="evidence" value="ECO:0007669"/>
    <property type="project" value="UniProtKB-KW"/>
</dbReference>
<dbReference type="Proteomes" id="UP000317429">
    <property type="component" value="Chromosome"/>
</dbReference>
<feature type="domain" description="Aminotransferase class I/classII large" evidence="3">
    <location>
        <begin position="51"/>
        <end position="398"/>
    </location>
</feature>
<evidence type="ECO:0000313" key="4">
    <source>
        <dbReference type="EMBL" id="QDU87637.1"/>
    </source>
</evidence>
<evidence type="ECO:0000256" key="2">
    <source>
        <dbReference type="ARBA" id="ARBA00022679"/>
    </source>
</evidence>
<dbReference type="KEGG" id="pnd:Pla175_10020"/>
<keyword evidence="5" id="KW-1185">Reference proteome</keyword>
<dbReference type="Gene3D" id="3.40.640.10">
    <property type="entry name" value="Type I PLP-dependent aspartate aminotransferase-like (Major domain)"/>
    <property type="match status" value="1"/>
</dbReference>
<evidence type="ECO:0000259" key="3">
    <source>
        <dbReference type="Pfam" id="PF00155"/>
    </source>
</evidence>
<dbReference type="AlphaFoldDB" id="A0A518D831"/>
<dbReference type="InterPro" id="IPR015422">
    <property type="entry name" value="PyrdxlP-dep_Trfase_small"/>
</dbReference>
<accession>A0A518D831</accession>
<name>A0A518D831_9BACT</name>
<dbReference type="InterPro" id="IPR004839">
    <property type="entry name" value="Aminotransferase_I/II_large"/>
</dbReference>
<gene>
    <name evidence="4" type="ORF">Pla175_10020</name>
</gene>
<keyword evidence="4" id="KW-0012">Acyltransferase</keyword>
<dbReference type="GO" id="GO:0030170">
    <property type="term" value="F:pyridoxal phosphate binding"/>
    <property type="evidence" value="ECO:0007669"/>
    <property type="project" value="InterPro"/>
</dbReference>
<organism evidence="4 5">
    <name type="scientific">Pirellulimonas nuda</name>
    <dbReference type="NCBI Taxonomy" id="2528009"/>
    <lineage>
        <taxon>Bacteria</taxon>
        <taxon>Pseudomonadati</taxon>
        <taxon>Planctomycetota</taxon>
        <taxon>Planctomycetia</taxon>
        <taxon>Pirellulales</taxon>
        <taxon>Lacipirellulaceae</taxon>
        <taxon>Pirellulimonas</taxon>
    </lineage>
</organism>
<reference evidence="4 5" key="1">
    <citation type="submission" date="2019-02" db="EMBL/GenBank/DDBJ databases">
        <title>Deep-cultivation of Planctomycetes and their phenomic and genomic characterization uncovers novel biology.</title>
        <authorList>
            <person name="Wiegand S."/>
            <person name="Jogler M."/>
            <person name="Boedeker C."/>
            <person name="Pinto D."/>
            <person name="Vollmers J."/>
            <person name="Rivas-Marin E."/>
            <person name="Kohn T."/>
            <person name="Peeters S.H."/>
            <person name="Heuer A."/>
            <person name="Rast P."/>
            <person name="Oberbeckmann S."/>
            <person name="Bunk B."/>
            <person name="Jeske O."/>
            <person name="Meyerdierks A."/>
            <person name="Storesund J.E."/>
            <person name="Kallscheuer N."/>
            <person name="Luecker S."/>
            <person name="Lage O.M."/>
            <person name="Pohl T."/>
            <person name="Merkel B.J."/>
            <person name="Hornburger P."/>
            <person name="Mueller R.-W."/>
            <person name="Bruemmer F."/>
            <person name="Labrenz M."/>
            <person name="Spormann A.M."/>
            <person name="Op den Camp H."/>
            <person name="Overmann J."/>
            <person name="Amann R."/>
            <person name="Jetten M.S.M."/>
            <person name="Mascher T."/>
            <person name="Medema M.H."/>
            <person name="Devos D.P."/>
            <person name="Kaster A.-K."/>
            <person name="Ovreas L."/>
            <person name="Rohde M."/>
            <person name="Galperin M.Y."/>
            <person name="Jogler C."/>
        </authorList>
    </citation>
    <scope>NUCLEOTIDE SEQUENCE [LARGE SCALE GENOMIC DNA]</scope>
    <source>
        <strain evidence="4 5">Pla175</strain>
    </source>
</reference>
<sequence length="428" mass="46992">MASSTPLARLLEERSSGRVVKHLAAILDQLPNSYCQLESLGRHECVIRGRRMLNFNAINYLGLEQHPEMIASAQQALATWGTLAGSSRAAAEVGLYEKLESKIAEKIGVESVIVYPTVTLANHGVIPLLMRKRSLLLTDQEVHNSVQRAAIEAKGAGATLGSFIHDDFTQLEQILEAQRGQHSHAMIALDGVYSMAGTYLNLPRYEAIAKKYDAMLYIDDAHGFGVVGPEGRGIVSHYGSNYDNTIYVASLEKGLASLGGFVAVPQAARDYFRYNSYTYTFSGQLPPPYLASALTAMEILEREKGARLTRLHELIGRVKTEVQEIGFEVIGEDHPFPLVMVKVGEFENIPEVSQFFYDEGVHILTVGFPVIPQSRGAMVRISLSATHADSQIDRLMAAFRKLHAKLNPSRTQQDSRECLADTASSVAA</sequence>
<proteinExistence type="predicted"/>
<comment type="cofactor">
    <cofactor evidence="1">
        <name>pyridoxal 5'-phosphate</name>
        <dbReference type="ChEBI" id="CHEBI:597326"/>
    </cofactor>
</comment>
<dbReference type="Pfam" id="PF00155">
    <property type="entry name" value="Aminotran_1_2"/>
    <property type="match status" value="1"/>
</dbReference>
<dbReference type="Gene3D" id="3.90.1150.10">
    <property type="entry name" value="Aspartate Aminotransferase, domain 1"/>
    <property type="match status" value="1"/>
</dbReference>
<dbReference type="RefSeq" id="WP_145281707.1">
    <property type="nucleotide sequence ID" value="NZ_CP036291.1"/>
</dbReference>
<dbReference type="SUPFAM" id="SSF53383">
    <property type="entry name" value="PLP-dependent transferases"/>
    <property type="match status" value="1"/>
</dbReference>
<evidence type="ECO:0000313" key="5">
    <source>
        <dbReference type="Proteomes" id="UP000317429"/>
    </source>
</evidence>
<protein>
    <submittedName>
        <fullName evidence="4">8-amino-7-oxononanoate synthase/2-amino-3-ketobutyrate coenzyme A ligase</fullName>
        <ecNumber evidence="4">2.3.1.29</ecNumber>
    </submittedName>
</protein>